<reference evidence="4" key="1">
    <citation type="journal article" date="2019" name="Int. J. Syst. Evol. Microbiol.">
        <title>The Global Catalogue of Microorganisms (GCM) 10K type strain sequencing project: providing services to taxonomists for standard genome sequencing and annotation.</title>
        <authorList>
            <consortium name="The Broad Institute Genomics Platform"/>
            <consortium name="The Broad Institute Genome Sequencing Center for Infectious Disease"/>
            <person name="Wu L."/>
            <person name="Ma J."/>
        </authorList>
    </citation>
    <scope>NUCLEOTIDE SEQUENCE [LARGE SCALE GENOMIC DNA]</scope>
    <source>
        <strain evidence="4">CCM 9110</strain>
    </source>
</reference>
<dbReference type="Proteomes" id="UP001597199">
    <property type="component" value="Unassembled WGS sequence"/>
</dbReference>
<dbReference type="Pfam" id="PF02368">
    <property type="entry name" value="Big_2"/>
    <property type="match status" value="1"/>
</dbReference>
<feature type="domain" description="BIG2" evidence="2">
    <location>
        <begin position="2"/>
        <end position="72"/>
    </location>
</feature>
<gene>
    <name evidence="3" type="ORF">ACFQ41_04505</name>
</gene>
<dbReference type="Gene3D" id="2.60.40.1080">
    <property type="match status" value="1"/>
</dbReference>
<evidence type="ECO:0000313" key="3">
    <source>
        <dbReference type="EMBL" id="MFD1398562.1"/>
    </source>
</evidence>
<dbReference type="InterPro" id="IPR008964">
    <property type="entry name" value="Invasin/intimin_cell_adhesion"/>
</dbReference>
<feature type="region of interest" description="Disordered" evidence="1">
    <location>
        <begin position="1"/>
        <end position="27"/>
    </location>
</feature>
<name>A0ABW4BFT8_9LACO</name>
<protein>
    <submittedName>
        <fullName evidence="3">Ig domain-containing protein</fullName>
    </submittedName>
</protein>
<feature type="compositionally biased region" description="Polar residues" evidence="1">
    <location>
        <begin position="1"/>
        <end position="17"/>
    </location>
</feature>
<dbReference type="InterPro" id="IPR003343">
    <property type="entry name" value="Big_2"/>
</dbReference>
<dbReference type="EMBL" id="JBHTOA010000020">
    <property type="protein sequence ID" value="MFD1398562.1"/>
    <property type="molecule type" value="Genomic_DNA"/>
</dbReference>
<evidence type="ECO:0000313" key="4">
    <source>
        <dbReference type="Proteomes" id="UP001597199"/>
    </source>
</evidence>
<dbReference type="RefSeq" id="WP_204119463.1">
    <property type="nucleotide sequence ID" value="NZ_BOLV01000015.1"/>
</dbReference>
<dbReference type="SMART" id="SM00635">
    <property type="entry name" value="BID_2"/>
    <property type="match status" value="1"/>
</dbReference>
<dbReference type="SUPFAM" id="SSF49373">
    <property type="entry name" value="Invasin/intimin cell-adhesion fragments"/>
    <property type="match status" value="1"/>
</dbReference>
<accession>A0ABW4BFT8</accession>
<evidence type="ECO:0000259" key="2">
    <source>
        <dbReference type="SMART" id="SM00635"/>
    </source>
</evidence>
<proteinExistence type="predicted"/>
<organism evidence="3 4">
    <name type="scientific">Lacticaseibacillus suilingensis</name>
    <dbReference type="NCBI Taxonomy" id="2799577"/>
    <lineage>
        <taxon>Bacteria</taxon>
        <taxon>Bacillati</taxon>
        <taxon>Bacillota</taxon>
        <taxon>Bacilli</taxon>
        <taxon>Lactobacillales</taxon>
        <taxon>Lactobacillaceae</taxon>
        <taxon>Lacticaseibacillus</taxon>
    </lineage>
</organism>
<comment type="caution">
    <text evidence="3">The sequence shown here is derived from an EMBL/GenBank/DDBJ whole genome shotgun (WGS) entry which is preliminary data.</text>
</comment>
<keyword evidence="4" id="KW-1185">Reference proteome</keyword>
<sequence length="78" mass="7736">MAPATASVTVGDTTKLTETVEPADATDKTGAWSIEDTTVATIDDSGTVTGVKAGETQAKFTTTTGAIVGSATITVTAE</sequence>
<evidence type="ECO:0000256" key="1">
    <source>
        <dbReference type="SAM" id="MobiDB-lite"/>
    </source>
</evidence>